<protein>
    <submittedName>
        <fullName evidence="2">1512_t:CDS:1</fullName>
    </submittedName>
</protein>
<accession>A0A9N9IYH9</accession>
<evidence type="ECO:0000313" key="3">
    <source>
        <dbReference type="Proteomes" id="UP000789570"/>
    </source>
</evidence>
<keyword evidence="3" id="KW-1185">Reference proteome</keyword>
<keyword evidence="1" id="KW-0732">Signal</keyword>
<feature type="non-terminal residue" evidence="2">
    <location>
        <position position="1"/>
    </location>
</feature>
<reference evidence="2" key="1">
    <citation type="submission" date="2021-06" db="EMBL/GenBank/DDBJ databases">
        <authorList>
            <person name="Kallberg Y."/>
            <person name="Tangrot J."/>
            <person name="Rosling A."/>
        </authorList>
    </citation>
    <scope>NUCLEOTIDE SEQUENCE</scope>
    <source>
        <strain evidence="2">UK204</strain>
    </source>
</reference>
<dbReference type="OrthoDB" id="2419893at2759"/>
<dbReference type="Proteomes" id="UP000789570">
    <property type="component" value="Unassembled WGS sequence"/>
</dbReference>
<comment type="caution">
    <text evidence="2">The sequence shown here is derived from an EMBL/GenBank/DDBJ whole genome shotgun (WGS) entry which is preliminary data.</text>
</comment>
<feature type="signal peptide" evidence="1">
    <location>
        <begin position="1"/>
        <end position="23"/>
    </location>
</feature>
<evidence type="ECO:0000313" key="2">
    <source>
        <dbReference type="EMBL" id="CAG8754102.1"/>
    </source>
</evidence>
<organism evidence="2 3">
    <name type="scientific">Funneliformis caledonium</name>
    <dbReference type="NCBI Taxonomy" id="1117310"/>
    <lineage>
        <taxon>Eukaryota</taxon>
        <taxon>Fungi</taxon>
        <taxon>Fungi incertae sedis</taxon>
        <taxon>Mucoromycota</taxon>
        <taxon>Glomeromycotina</taxon>
        <taxon>Glomeromycetes</taxon>
        <taxon>Glomerales</taxon>
        <taxon>Glomeraceae</taxon>
        <taxon>Funneliformis</taxon>
    </lineage>
</organism>
<feature type="chain" id="PRO_5040441610" evidence="1">
    <location>
        <begin position="24"/>
        <end position="70"/>
    </location>
</feature>
<proteinExistence type="predicted"/>
<evidence type="ECO:0000256" key="1">
    <source>
        <dbReference type="SAM" id="SignalP"/>
    </source>
</evidence>
<sequence>GKMPLLPWLHLTLFVCHLGGNNARSGFKKPWIKPPMDLELRFAKELEDDLKNGITDDFGLHELLLQIAIS</sequence>
<gene>
    <name evidence="2" type="ORF">FCALED_LOCUS16490</name>
</gene>
<dbReference type="EMBL" id="CAJVPQ010019496">
    <property type="protein sequence ID" value="CAG8754102.1"/>
    <property type="molecule type" value="Genomic_DNA"/>
</dbReference>
<name>A0A9N9IYH9_9GLOM</name>
<dbReference type="AlphaFoldDB" id="A0A9N9IYH9"/>